<dbReference type="HOGENOM" id="CLU_3410258_0_0_9"/>
<sequence length="29" mass="3146">MHNDTSDITIEGLKAEQVEAVTNTGDIPF</sequence>
<reference evidence="1 2" key="1">
    <citation type="journal article" date="2009" name="Appl. Environ. Microbiol.">
        <title>Genome analysis of the meat starter culture bacterium Staphylococcus carnosus TM300.</title>
        <authorList>
            <person name="Rosenstein R."/>
            <person name="Nerz C."/>
            <person name="Biswas L."/>
            <person name="Resch A."/>
            <person name="Raddatz G."/>
            <person name="Schuster S.C."/>
            <person name="Goetz F."/>
        </authorList>
    </citation>
    <scope>NUCLEOTIDE SEQUENCE [LARGE SCALE GENOMIC DNA]</scope>
    <source>
        <strain evidence="1 2">TM300</strain>
    </source>
</reference>
<organism evidence="1 2">
    <name type="scientific">Staphylococcus carnosus (strain TM300)</name>
    <dbReference type="NCBI Taxonomy" id="396513"/>
    <lineage>
        <taxon>Bacteria</taxon>
        <taxon>Bacillati</taxon>
        <taxon>Bacillota</taxon>
        <taxon>Bacilli</taxon>
        <taxon>Bacillales</taxon>
        <taxon>Staphylococcaceae</taxon>
        <taxon>Staphylococcus</taxon>
    </lineage>
</organism>
<evidence type="ECO:0000313" key="1">
    <source>
        <dbReference type="EMBL" id="CAL26987.1"/>
    </source>
</evidence>
<dbReference type="AlphaFoldDB" id="B9DLL1"/>
<dbReference type="Proteomes" id="UP000000444">
    <property type="component" value="Chromosome"/>
</dbReference>
<accession>B9DLL1</accession>
<evidence type="ECO:0000313" key="2">
    <source>
        <dbReference type="Proteomes" id="UP000000444"/>
    </source>
</evidence>
<gene>
    <name evidence="1" type="ordered locus">Sca_0073</name>
</gene>
<keyword evidence="2" id="KW-1185">Reference proteome</keyword>
<protein>
    <submittedName>
        <fullName evidence="1">Uncharacterized protein</fullName>
    </submittedName>
</protein>
<name>B9DLL1_STACT</name>
<dbReference type="EMBL" id="AM295250">
    <property type="protein sequence ID" value="CAL26987.1"/>
    <property type="molecule type" value="Genomic_DNA"/>
</dbReference>
<proteinExistence type="predicted"/>
<dbReference type="KEGG" id="sca:SCA_0073"/>